<comment type="caution">
    <text evidence="8">The sequence shown here is derived from an EMBL/GenBank/DDBJ whole genome shotgun (WGS) entry which is preliminary data.</text>
</comment>
<dbReference type="AlphaFoldDB" id="A0A542DFE4"/>
<comment type="catalytic activity">
    <reaction evidence="5">
        <text>(sulfur carrier)-H + L-cysteine = (sulfur carrier)-SH + L-alanine</text>
        <dbReference type="Rhea" id="RHEA:43892"/>
        <dbReference type="Rhea" id="RHEA-COMP:14737"/>
        <dbReference type="Rhea" id="RHEA-COMP:14739"/>
        <dbReference type="ChEBI" id="CHEBI:29917"/>
        <dbReference type="ChEBI" id="CHEBI:35235"/>
        <dbReference type="ChEBI" id="CHEBI:57972"/>
        <dbReference type="ChEBI" id="CHEBI:64428"/>
        <dbReference type="EC" id="2.8.1.7"/>
    </reaction>
</comment>
<dbReference type="InterPro" id="IPR020578">
    <property type="entry name" value="Aminotrans_V_PyrdxlP_BS"/>
</dbReference>
<dbReference type="OrthoDB" id="9804366at2"/>
<dbReference type="RefSeq" id="WP_141996622.1">
    <property type="nucleotide sequence ID" value="NZ_VFML01000001.1"/>
</dbReference>
<comment type="cofactor">
    <cofactor evidence="1 6">
        <name>pyridoxal 5'-phosphate</name>
        <dbReference type="ChEBI" id="CHEBI:597326"/>
    </cofactor>
</comment>
<gene>
    <name evidence="8" type="ORF">FB471_1521</name>
</gene>
<evidence type="ECO:0000313" key="8">
    <source>
        <dbReference type="EMBL" id="TQJ01805.1"/>
    </source>
</evidence>
<dbReference type="GO" id="GO:0031071">
    <property type="term" value="F:cysteine desulfurase activity"/>
    <property type="evidence" value="ECO:0007669"/>
    <property type="project" value="UniProtKB-EC"/>
</dbReference>
<dbReference type="PANTHER" id="PTHR43586:SF8">
    <property type="entry name" value="CYSTEINE DESULFURASE 1, CHLOROPLASTIC"/>
    <property type="match status" value="1"/>
</dbReference>
<dbReference type="InterPro" id="IPR000192">
    <property type="entry name" value="Aminotrans_V_dom"/>
</dbReference>
<dbReference type="InterPro" id="IPR015421">
    <property type="entry name" value="PyrdxlP-dep_Trfase_major"/>
</dbReference>
<dbReference type="EMBL" id="VFML01000001">
    <property type="protein sequence ID" value="TQJ01805.1"/>
    <property type="molecule type" value="Genomic_DNA"/>
</dbReference>
<dbReference type="SUPFAM" id="SSF53383">
    <property type="entry name" value="PLP-dependent transferases"/>
    <property type="match status" value="1"/>
</dbReference>
<evidence type="ECO:0000256" key="3">
    <source>
        <dbReference type="ARBA" id="ARBA00022898"/>
    </source>
</evidence>
<dbReference type="GO" id="GO:0017000">
    <property type="term" value="P:antibiotic biosynthetic process"/>
    <property type="evidence" value="ECO:0007669"/>
    <property type="project" value="UniProtKB-KW"/>
</dbReference>
<evidence type="ECO:0000256" key="1">
    <source>
        <dbReference type="ARBA" id="ARBA00001933"/>
    </source>
</evidence>
<evidence type="ECO:0000256" key="6">
    <source>
        <dbReference type="RuleBase" id="RU004504"/>
    </source>
</evidence>
<keyword evidence="4" id="KW-0045">Antibiotic biosynthesis</keyword>
<name>A0A542DFE4_AMYCI</name>
<evidence type="ECO:0000256" key="2">
    <source>
        <dbReference type="ARBA" id="ARBA00010447"/>
    </source>
</evidence>
<dbReference type="PROSITE" id="PS00595">
    <property type="entry name" value="AA_TRANSFER_CLASS_5"/>
    <property type="match status" value="1"/>
</dbReference>
<dbReference type="Pfam" id="PF00266">
    <property type="entry name" value="Aminotran_5"/>
    <property type="match status" value="1"/>
</dbReference>
<evidence type="ECO:0000256" key="4">
    <source>
        <dbReference type="ARBA" id="ARBA00023194"/>
    </source>
</evidence>
<dbReference type="InterPro" id="IPR015424">
    <property type="entry name" value="PyrdxlP-dep_Trfase"/>
</dbReference>
<keyword evidence="9" id="KW-1185">Reference proteome</keyword>
<protein>
    <submittedName>
        <fullName evidence="8">Cysteine desulfurase/selenocysteine lyase</fullName>
    </submittedName>
</protein>
<dbReference type="GO" id="GO:0016829">
    <property type="term" value="F:lyase activity"/>
    <property type="evidence" value="ECO:0007669"/>
    <property type="project" value="UniProtKB-KW"/>
</dbReference>
<reference evidence="8 9" key="1">
    <citation type="submission" date="2019-06" db="EMBL/GenBank/DDBJ databases">
        <title>Sequencing the genomes of 1000 actinobacteria strains.</title>
        <authorList>
            <person name="Klenk H.-P."/>
        </authorList>
    </citation>
    <scope>NUCLEOTIDE SEQUENCE [LARGE SCALE GENOMIC DNA]</scope>
    <source>
        <strain evidence="8 9">DSM 45679</strain>
    </source>
</reference>
<keyword evidence="8" id="KW-0456">Lyase</keyword>
<dbReference type="InterPro" id="IPR015422">
    <property type="entry name" value="PyrdxlP-dep_Trfase_small"/>
</dbReference>
<feature type="domain" description="Aminotransferase class V" evidence="7">
    <location>
        <begin position="23"/>
        <end position="384"/>
    </location>
</feature>
<dbReference type="Proteomes" id="UP000320876">
    <property type="component" value="Unassembled WGS sequence"/>
</dbReference>
<comment type="similarity">
    <text evidence="2">Belongs to the class-V pyridoxal-phosphate-dependent aminotransferase family. Csd subfamily.</text>
</comment>
<evidence type="ECO:0000313" key="9">
    <source>
        <dbReference type="Proteomes" id="UP000320876"/>
    </source>
</evidence>
<dbReference type="Gene3D" id="3.40.640.10">
    <property type="entry name" value="Type I PLP-dependent aspartate aminotransferase-like (Major domain)"/>
    <property type="match status" value="1"/>
</dbReference>
<evidence type="ECO:0000256" key="5">
    <source>
        <dbReference type="ARBA" id="ARBA00050776"/>
    </source>
</evidence>
<keyword evidence="3" id="KW-0663">Pyridoxal phosphate</keyword>
<evidence type="ECO:0000259" key="7">
    <source>
        <dbReference type="Pfam" id="PF00266"/>
    </source>
</evidence>
<accession>A0A542DFE4</accession>
<organism evidence="8 9">
    <name type="scientific">Amycolatopsis cihanbeyliensis</name>
    <dbReference type="NCBI Taxonomy" id="1128664"/>
    <lineage>
        <taxon>Bacteria</taxon>
        <taxon>Bacillati</taxon>
        <taxon>Actinomycetota</taxon>
        <taxon>Actinomycetes</taxon>
        <taxon>Pseudonocardiales</taxon>
        <taxon>Pseudonocardiaceae</taxon>
        <taxon>Amycolatopsis</taxon>
    </lineage>
</organism>
<dbReference type="PANTHER" id="PTHR43586">
    <property type="entry name" value="CYSTEINE DESULFURASE"/>
    <property type="match status" value="1"/>
</dbReference>
<proteinExistence type="inferred from homology"/>
<sequence>MTIRDVRPDFPVLAREVDGTKVTYLDSAATALKPRQVIDAMTRYYTEVSANIHRGKHMLSEEASDAYEMCRTRVAAFLGTRAAEVVFTANTTHALNLVATGLDLEPDDLVLVSGDAHHSLQLPLRGRATVDWIPTDASGAVDLEAYARQVERRPALVAITHCSNVTGRYAPVAEMAALAREHGALTVLDAAQSVPHRPVRVPELAVDAIAFSAHKMLGPTGIGVLTVGTALTERLRPALIGGGVVDWVDTESWVLRRPPHRFEAGTPHIAGAYGLRAAVDYLDALGMAAVAEHDAWLAEVLHTEAAKRDYLSVLAPGPGERSATLSVAVRDIPDLTEVAQSLSDSYGVMCRSGHLCAQPLVNAAAGSAVLRLSAQIYNTAEDIRTAFAALDELHPLLAGA</sequence>
<dbReference type="Gene3D" id="3.90.1150.10">
    <property type="entry name" value="Aspartate Aminotransferase, domain 1"/>
    <property type="match status" value="1"/>
</dbReference>